<evidence type="ECO:0000256" key="1">
    <source>
        <dbReference type="SAM" id="MobiDB-lite"/>
    </source>
</evidence>
<dbReference type="Proteomes" id="UP000887540">
    <property type="component" value="Unplaced"/>
</dbReference>
<accession>A0A914BUW1</accession>
<sequence length="91" mass="10362">MNKKVETRAAFKKVSSPPPVRKIPAAIKRTKNLTRKSSRSLIRSTTPEMLRNVLNESFATFLATELGRLSPSRQLKARAKLENVISQYNRH</sequence>
<proteinExistence type="predicted"/>
<reference evidence="3" key="1">
    <citation type="submission" date="2022-11" db="UniProtKB">
        <authorList>
            <consortium name="WormBaseParasite"/>
        </authorList>
    </citation>
    <scope>IDENTIFICATION</scope>
</reference>
<keyword evidence="2" id="KW-1185">Reference proteome</keyword>
<name>A0A914BUW1_9BILA</name>
<dbReference type="AlphaFoldDB" id="A0A914BUW1"/>
<feature type="region of interest" description="Disordered" evidence="1">
    <location>
        <begin position="1"/>
        <end position="20"/>
    </location>
</feature>
<organism evidence="2 3">
    <name type="scientific">Acrobeloides nanus</name>
    <dbReference type="NCBI Taxonomy" id="290746"/>
    <lineage>
        <taxon>Eukaryota</taxon>
        <taxon>Metazoa</taxon>
        <taxon>Ecdysozoa</taxon>
        <taxon>Nematoda</taxon>
        <taxon>Chromadorea</taxon>
        <taxon>Rhabditida</taxon>
        <taxon>Tylenchina</taxon>
        <taxon>Cephalobomorpha</taxon>
        <taxon>Cephaloboidea</taxon>
        <taxon>Cephalobidae</taxon>
        <taxon>Acrobeloides</taxon>
    </lineage>
</organism>
<protein>
    <submittedName>
        <fullName evidence="3">Histone H2A/H2B/H3 domain-containing protein</fullName>
    </submittedName>
</protein>
<evidence type="ECO:0000313" key="3">
    <source>
        <dbReference type="WBParaSite" id="ACRNAN_Path_1054.g4039.t1"/>
    </source>
</evidence>
<dbReference type="WBParaSite" id="ACRNAN_Path_1054.g4039.t1">
    <property type="protein sequence ID" value="ACRNAN_Path_1054.g4039.t1"/>
    <property type="gene ID" value="ACRNAN_Path_1054.g4039"/>
</dbReference>
<evidence type="ECO:0000313" key="2">
    <source>
        <dbReference type="Proteomes" id="UP000887540"/>
    </source>
</evidence>